<evidence type="ECO:0000259" key="1">
    <source>
        <dbReference type="SMART" id="SM00481"/>
    </source>
</evidence>
<dbReference type="GO" id="GO:0008270">
    <property type="term" value="F:zinc ion binding"/>
    <property type="evidence" value="ECO:0007669"/>
    <property type="project" value="TreeGrafter"/>
</dbReference>
<dbReference type="InterPro" id="IPR004013">
    <property type="entry name" value="PHP_dom"/>
</dbReference>
<protein>
    <submittedName>
        <fullName evidence="2">DNA polymerase/3'-5' exonuclease PolX</fullName>
    </submittedName>
</protein>
<sequence>MTIDNSYLADQFDLLSKLMDIHGENSFKSKTYSVAAFNIEKMTQELATTPPGELFSIKGIGESVGKKIIEMVQQDGRLKVLEEYIEKTPPGVIEMLHIKGIGPKKIATIWKEMGVESIGELLYACNENRLMLYKGFGEKTQKNVQDSIEFYMRSQGSHLYADTEAYALAIEKTLQEQLPAGRFAITGEFRRQQPVIDQLAWVTTASIQDLQSFLEANNFSTIETSDAILTVKGQENIPLKFYHAADNVFYKILFTTSCSEDFAQAWQALPGWDTNATYTSEEAIFTNTNIPYIVPAMREKATTLTAAFPTGTLIQPSDIKAIIHSHSDWSDGANTIEEMAKAAIAKGYQYLVISDHSKSAFYAKGLSEERIKEQHHYIDELNKKLAPFRIFKSIECDILNDGSLDYSDAILGTFDLVIASVHSNLKMTEEKAMMRVMNAIRNPYTTILGHMTGRLLLSRPGYPLDHKTIIDTCAANNVVIEINAHPRRLDIDWRWIDYAMEKNVLLSIDPDAHSIDGFDDCRYGVLAAQKGGLTADRNLSSFSLPAFEAFLAQRKATKGI</sequence>
<gene>
    <name evidence="2" type="ORF">D3H65_32325</name>
</gene>
<dbReference type="Gene3D" id="1.10.150.110">
    <property type="entry name" value="DNA polymerase beta, N-terminal domain-like"/>
    <property type="match status" value="1"/>
</dbReference>
<name>A0A3B7MV30_9BACT</name>
<dbReference type="KEGG" id="pseg:D3H65_32325"/>
<dbReference type="CDD" id="cd07436">
    <property type="entry name" value="PHP_PolX"/>
    <property type="match status" value="1"/>
</dbReference>
<dbReference type="InterPro" id="IPR027421">
    <property type="entry name" value="DNA_pol_lamdba_lyase_dom_sf"/>
</dbReference>
<dbReference type="AlphaFoldDB" id="A0A3B7MV30"/>
<dbReference type="InterPro" id="IPR016195">
    <property type="entry name" value="Pol/histidinol_Pase-like"/>
</dbReference>
<reference evidence="2 3" key="1">
    <citation type="submission" date="2018-09" db="EMBL/GenBank/DDBJ databases">
        <title>Genome sequencing of strain 6GH32-13.</title>
        <authorList>
            <person name="Weon H.-Y."/>
            <person name="Heo J."/>
            <person name="Kwon S.-W."/>
        </authorList>
    </citation>
    <scope>NUCLEOTIDE SEQUENCE [LARGE SCALE GENOMIC DNA]</scope>
    <source>
        <strain evidence="2 3">5GH32-13</strain>
    </source>
</reference>
<dbReference type="SMART" id="SM00481">
    <property type="entry name" value="POLIIIAc"/>
    <property type="match status" value="1"/>
</dbReference>
<evidence type="ECO:0000313" key="3">
    <source>
        <dbReference type="Proteomes" id="UP000263900"/>
    </source>
</evidence>
<dbReference type="RefSeq" id="WP_119054266.1">
    <property type="nucleotide sequence ID" value="NZ_CP032157.1"/>
</dbReference>
<dbReference type="Pfam" id="PF02811">
    <property type="entry name" value="PHP"/>
    <property type="match status" value="1"/>
</dbReference>
<evidence type="ECO:0000313" key="2">
    <source>
        <dbReference type="EMBL" id="AXY78394.1"/>
    </source>
</evidence>
<proteinExistence type="predicted"/>
<dbReference type="Pfam" id="PF14520">
    <property type="entry name" value="HHH_5"/>
    <property type="match status" value="1"/>
</dbReference>
<dbReference type="PANTHER" id="PTHR36928">
    <property type="entry name" value="PHOSPHATASE YCDX-RELATED"/>
    <property type="match status" value="1"/>
</dbReference>
<dbReference type="InterPro" id="IPR047967">
    <property type="entry name" value="PolX_PHP"/>
</dbReference>
<keyword evidence="2" id="KW-0269">Exonuclease</keyword>
<dbReference type="GO" id="GO:0042578">
    <property type="term" value="F:phosphoric ester hydrolase activity"/>
    <property type="evidence" value="ECO:0007669"/>
    <property type="project" value="TreeGrafter"/>
</dbReference>
<dbReference type="OrthoDB" id="9808747at2"/>
<dbReference type="InterPro" id="IPR050243">
    <property type="entry name" value="PHP_phosphatase"/>
</dbReference>
<dbReference type="PANTHER" id="PTHR36928:SF1">
    <property type="entry name" value="PHOSPHATASE YCDX-RELATED"/>
    <property type="match status" value="1"/>
</dbReference>
<dbReference type="SUPFAM" id="SSF89550">
    <property type="entry name" value="PHP domain-like"/>
    <property type="match status" value="1"/>
</dbReference>
<dbReference type="SUPFAM" id="SSF47802">
    <property type="entry name" value="DNA polymerase beta, N-terminal domain-like"/>
    <property type="match status" value="1"/>
</dbReference>
<dbReference type="GO" id="GO:0005829">
    <property type="term" value="C:cytosol"/>
    <property type="evidence" value="ECO:0007669"/>
    <property type="project" value="TreeGrafter"/>
</dbReference>
<accession>A0A3B7MV30</accession>
<dbReference type="InterPro" id="IPR003141">
    <property type="entry name" value="Pol/His_phosphatase_N"/>
</dbReference>
<keyword evidence="3" id="KW-1185">Reference proteome</keyword>
<dbReference type="Gene3D" id="1.10.150.20">
    <property type="entry name" value="5' to 3' exonuclease, C-terminal subdomain"/>
    <property type="match status" value="1"/>
</dbReference>
<keyword evidence="2" id="KW-0540">Nuclease</keyword>
<feature type="domain" description="Polymerase/histidinol phosphatase N-terminal" evidence="1">
    <location>
        <begin position="321"/>
        <end position="400"/>
    </location>
</feature>
<dbReference type="InterPro" id="IPR010996">
    <property type="entry name" value="HHH_MUS81"/>
</dbReference>
<dbReference type="Pfam" id="PF14716">
    <property type="entry name" value="HHH_8"/>
    <property type="match status" value="1"/>
</dbReference>
<dbReference type="FunFam" id="3.20.20.140:FF:000047">
    <property type="entry name" value="PHP domain-containing protein"/>
    <property type="match status" value="1"/>
</dbReference>
<dbReference type="GO" id="GO:0004527">
    <property type="term" value="F:exonuclease activity"/>
    <property type="evidence" value="ECO:0007669"/>
    <property type="project" value="UniProtKB-KW"/>
</dbReference>
<dbReference type="Gene3D" id="3.20.20.140">
    <property type="entry name" value="Metal-dependent hydrolases"/>
    <property type="match status" value="1"/>
</dbReference>
<dbReference type="InterPro" id="IPR022311">
    <property type="entry name" value="PolX-like"/>
</dbReference>
<keyword evidence="2" id="KW-0378">Hydrolase</keyword>
<dbReference type="Proteomes" id="UP000263900">
    <property type="component" value="Chromosome"/>
</dbReference>
<dbReference type="PIRSF" id="PIRSF005047">
    <property type="entry name" value="UCP005047_YshC"/>
    <property type="match status" value="1"/>
</dbReference>
<organism evidence="2 3">
    <name type="scientific">Paraflavitalea soli</name>
    <dbReference type="NCBI Taxonomy" id="2315862"/>
    <lineage>
        <taxon>Bacteria</taxon>
        <taxon>Pseudomonadati</taxon>
        <taxon>Bacteroidota</taxon>
        <taxon>Chitinophagia</taxon>
        <taxon>Chitinophagales</taxon>
        <taxon>Chitinophagaceae</taxon>
        <taxon>Paraflavitalea</taxon>
    </lineage>
</organism>
<dbReference type="EMBL" id="CP032157">
    <property type="protein sequence ID" value="AXY78394.1"/>
    <property type="molecule type" value="Genomic_DNA"/>
</dbReference>